<dbReference type="RefSeq" id="WP_073071296.1">
    <property type="nucleotide sequence ID" value="NZ_FQXN01000001.1"/>
</dbReference>
<dbReference type="Proteomes" id="UP000242592">
    <property type="component" value="Unassembled WGS sequence"/>
</dbReference>
<keyword evidence="2" id="KW-1185">Reference proteome</keyword>
<protein>
    <submittedName>
        <fullName evidence="1">Uncharacterized protein</fullName>
    </submittedName>
</protein>
<dbReference type="AlphaFoldDB" id="A0A1M5R0Y5"/>
<proteinExistence type="predicted"/>
<gene>
    <name evidence="1" type="ORF">SAMN02745199_0265</name>
</gene>
<name>A0A1M5R0Y5_9BACT</name>
<reference evidence="2" key="1">
    <citation type="submission" date="2016-11" db="EMBL/GenBank/DDBJ databases">
        <authorList>
            <person name="Varghese N."/>
            <person name="Submissions S."/>
        </authorList>
    </citation>
    <scope>NUCLEOTIDE SEQUENCE [LARGE SCALE GENOMIC DNA]</scope>
    <source>
        <strain evidence="2">DSM 15807</strain>
    </source>
</reference>
<dbReference type="STRING" id="1123380.SAMN02745199_0265"/>
<accession>A0A1M5R0Y5</accession>
<evidence type="ECO:0000313" key="1">
    <source>
        <dbReference type="EMBL" id="SHH19828.1"/>
    </source>
</evidence>
<sequence length="263" mass="29766">MIKKVFVFLILVISVFLFGVRYVENPAFSLNQNTALGFEYGTYFGGIHGWTTNFGLYYNEFEENMIGNFYLFASKDSSQSINEVGYSISGENDTIKWGGDIKIVNYTDESTSAFLMNIGIGFAGEIFDNVFLGAFLDDFSIYSQYPGEAFKGNVGIDLVYDLGNFVLYANMNYIKQEYFQFNIGGGVDFDFIALGGYWSPEYYNKVGAFYNKMKGYFAFKIGNLSAKIDAFYSFSNVSSATVDLPMNYENHSYGYNVTIEVRF</sequence>
<dbReference type="EMBL" id="FQXN01000001">
    <property type="protein sequence ID" value="SHH19828.1"/>
    <property type="molecule type" value="Genomic_DNA"/>
</dbReference>
<evidence type="ECO:0000313" key="2">
    <source>
        <dbReference type="Proteomes" id="UP000242592"/>
    </source>
</evidence>
<organism evidence="1 2">
    <name type="scientific">Thermosipho atlanticus DSM 15807</name>
    <dbReference type="NCBI Taxonomy" id="1123380"/>
    <lineage>
        <taxon>Bacteria</taxon>
        <taxon>Thermotogati</taxon>
        <taxon>Thermotogota</taxon>
        <taxon>Thermotogae</taxon>
        <taxon>Thermotogales</taxon>
        <taxon>Fervidobacteriaceae</taxon>
        <taxon>Thermosipho</taxon>
    </lineage>
</organism>
<dbReference type="OrthoDB" id="47083at2"/>